<protein>
    <recommendedName>
        <fullName evidence="3">Cas12f1-like TNB domain-containing protein</fullName>
    </recommendedName>
</protein>
<evidence type="ECO:0000256" key="1">
    <source>
        <dbReference type="ARBA" id="ARBA00023125"/>
    </source>
</evidence>
<proteinExistence type="predicted"/>
<evidence type="ECO:0000256" key="2">
    <source>
        <dbReference type="SAM" id="MobiDB-lite"/>
    </source>
</evidence>
<keyword evidence="1" id="KW-0238">DNA-binding</keyword>
<name>A0A9P6QMW4_9FUNG</name>
<organism evidence="4 5">
    <name type="scientific">Linnemannia gamsii</name>
    <dbReference type="NCBI Taxonomy" id="64522"/>
    <lineage>
        <taxon>Eukaryota</taxon>
        <taxon>Fungi</taxon>
        <taxon>Fungi incertae sedis</taxon>
        <taxon>Mucoromycota</taxon>
        <taxon>Mortierellomycotina</taxon>
        <taxon>Mortierellomycetes</taxon>
        <taxon>Mortierellales</taxon>
        <taxon>Mortierellaceae</taxon>
        <taxon>Linnemannia</taxon>
    </lineage>
</organism>
<gene>
    <name evidence="4" type="ORF">BGZ97_010349</name>
</gene>
<evidence type="ECO:0000313" key="4">
    <source>
        <dbReference type="EMBL" id="KAG0275208.1"/>
    </source>
</evidence>
<feature type="non-terminal residue" evidence="4">
    <location>
        <position position="192"/>
    </location>
</feature>
<accession>A0A9P6QMW4</accession>
<dbReference type="OrthoDB" id="2434038at2759"/>
<dbReference type="AlphaFoldDB" id="A0A9P6QMW4"/>
<evidence type="ECO:0000259" key="3">
    <source>
        <dbReference type="Pfam" id="PF07282"/>
    </source>
</evidence>
<dbReference type="GO" id="GO:0003677">
    <property type="term" value="F:DNA binding"/>
    <property type="evidence" value="ECO:0007669"/>
    <property type="project" value="UniProtKB-KW"/>
</dbReference>
<feature type="domain" description="Cas12f1-like TNB" evidence="3">
    <location>
        <begin position="54"/>
        <end position="119"/>
    </location>
</feature>
<dbReference type="Proteomes" id="UP000823405">
    <property type="component" value="Unassembled WGS sequence"/>
</dbReference>
<comment type="caution">
    <text evidence="4">The sequence shown here is derived from an EMBL/GenBank/DDBJ whole genome shotgun (WGS) entry which is preliminary data.</text>
</comment>
<sequence>MSKKARQREFERLTDSLLRMVGGSIDEKKKEDAKVVIGIGMGRFTSTSRLSSLHGTFESYFIQKARSLGYLVVGVHEFYTSKKCPTCGNFVGQAESIRRLYCYHCKKYMHRDVMAGHNIVNIVRSHVEQQERPLYLHPVDKDGHYPWLEHGCETAAQPRDAPSSLKQASSSGGRAGRADRKRRAEADGNAER</sequence>
<feature type="region of interest" description="Disordered" evidence="2">
    <location>
        <begin position="156"/>
        <end position="192"/>
    </location>
</feature>
<feature type="compositionally biased region" description="Basic and acidic residues" evidence="2">
    <location>
        <begin position="176"/>
        <end position="192"/>
    </location>
</feature>
<dbReference type="Pfam" id="PF07282">
    <property type="entry name" value="Cas12f1-like_TNB"/>
    <property type="match status" value="1"/>
</dbReference>
<evidence type="ECO:0000313" key="5">
    <source>
        <dbReference type="Proteomes" id="UP000823405"/>
    </source>
</evidence>
<keyword evidence="5" id="KW-1185">Reference proteome</keyword>
<dbReference type="InterPro" id="IPR010095">
    <property type="entry name" value="Cas12f1-like_TNB"/>
</dbReference>
<reference evidence="4" key="1">
    <citation type="journal article" date="2020" name="Fungal Divers.">
        <title>Resolving the Mortierellaceae phylogeny through synthesis of multi-gene phylogenetics and phylogenomics.</title>
        <authorList>
            <person name="Vandepol N."/>
            <person name="Liber J."/>
            <person name="Desiro A."/>
            <person name="Na H."/>
            <person name="Kennedy M."/>
            <person name="Barry K."/>
            <person name="Grigoriev I.V."/>
            <person name="Miller A.N."/>
            <person name="O'Donnell K."/>
            <person name="Stajich J.E."/>
            <person name="Bonito G."/>
        </authorList>
    </citation>
    <scope>NUCLEOTIDE SEQUENCE</scope>
    <source>
        <strain evidence="4">NVP60</strain>
    </source>
</reference>
<dbReference type="EMBL" id="JAAAIN010005299">
    <property type="protein sequence ID" value="KAG0275208.1"/>
    <property type="molecule type" value="Genomic_DNA"/>
</dbReference>